<keyword evidence="3 11" id="KW-1003">Cell membrane</keyword>
<feature type="transmembrane region" description="Helical" evidence="11">
    <location>
        <begin position="171"/>
        <end position="190"/>
    </location>
</feature>
<dbReference type="GO" id="GO:0043682">
    <property type="term" value="F:P-type divalent copper transporter activity"/>
    <property type="evidence" value="ECO:0007669"/>
    <property type="project" value="TreeGrafter"/>
</dbReference>
<name>A0A2X2K518_SPHMU</name>
<dbReference type="EMBL" id="UAUU01000011">
    <property type="protein sequence ID" value="SPZ95205.1"/>
    <property type="molecule type" value="Genomic_DNA"/>
</dbReference>
<keyword evidence="8" id="KW-1278">Translocase</keyword>
<evidence type="ECO:0000256" key="4">
    <source>
        <dbReference type="ARBA" id="ARBA00022692"/>
    </source>
</evidence>
<accession>A0A2X2K518</accession>
<dbReference type="GO" id="GO:0005524">
    <property type="term" value="F:ATP binding"/>
    <property type="evidence" value="ECO:0007669"/>
    <property type="project" value="UniProtKB-UniRule"/>
</dbReference>
<dbReference type="GeneID" id="97180560"/>
<dbReference type="SUPFAM" id="SSF56784">
    <property type="entry name" value="HAD-like"/>
    <property type="match status" value="1"/>
</dbReference>
<evidence type="ECO:0000256" key="11">
    <source>
        <dbReference type="RuleBase" id="RU362081"/>
    </source>
</evidence>
<feature type="transmembrane region" description="Helical" evidence="11">
    <location>
        <begin position="83"/>
        <end position="100"/>
    </location>
</feature>
<keyword evidence="7 11" id="KW-0067">ATP-binding</keyword>
<evidence type="ECO:0000313" key="14">
    <source>
        <dbReference type="EMBL" id="SPZ95205.1"/>
    </source>
</evidence>
<proteinExistence type="inferred from homology"/>
<dbReference type="Gene3D" id="3.30.70.100">
    <property type="match status" value="1"/>
</dbReference>
<dbReference type="NCBIfam" id="TIGR01511">
    <property type="entry name" value="ATPase-IB1_Cu"/>
    <property type="match status" value="1"/>
</dbReference>
<dbReference type="InterPro" id="IPR059000">
    <property type="entry name" value="ATPase_P-type_domA"/>
</dbReference>
<evidence type="ECO:0000256" key="10">
    <source>
        <dbReference type="ARBA" id="ARBA00023136"/>
    </source>
</evidence>
<dbReference type="InterPro" id="IPR023298">
    <property type="entry name" value="ATPase_P-typ_TM_dom_sf"/>
</dbReference>
<feature type="transmembrane region" description="Helical" evidence="11">
    <location>
        <begin position="359"/>
        <end position="383"/>
    </location>
</feature>
<dbReference type="Pfam" id="PF00702">
    <property type="entry name" value="Hydrolase"/>
    <property type="match status" value="1"/>
</dbReference>
<dbReference type="PROSITE" id="PS00154">
    <property type="entry name" value="ATPASE_E1_E2"/>
    <property type="match status" value="1"/>
</dbReference>
<dbReference type="Gene3D" id="3.40.50.1000">
    <property type="entry name" value="HAD superfamily/HAD-like"/>
    <property type="match status" value="1"/>
</dbReference>
<protein>
    <submittedName>
        <fullName evidence="14">Copper-exporting P-type ATPase A</fullName>
        <ecNumber evidence="14">3.6.3.-</ecNumber>
    </submittedName>
</protein>
<dbReference type="EC" id="3.6.3.-" evidence="14"/>
<evidence type="ECO:0000256" key="1">
    <source>
        <dbReference type="ARBA" id="ARBA00004651"/>
    </source>
</evidence>
<dbReference type="GO" id="GO:0060003">
    <property type="term" value="P:copper ion export"/>
    <property type="evidence" value="ECO:0007669"/>
    <property type="project" value="UniProtKB-ARBA"/>
</dbReference>
<dbReference type="NCBIfam" id="TIGR01512">
    <property type="entry name" value="ATPase-IB2_Cd"/>
    <property type="match status" value="1"/>
</dbReference>
<reference evidence="14 15" key="1">
    <citation type="submission" date="2018-06" db="EMBL/GenBank/DDBJ databases">
        <authorList>
            <consortium name="Pathogen Informatics"/>
            <person name="Doyle S."/>
        </authorList>
    </citation>
    <scope>NUCLEOTIDE SEQUENCE [LARGE SCALE GENOMIC DNA]</scope>
    <source>
        <strain evidence="14 15">NCTC11343</strain>
    </source>
</reference>
<dbReference type="SUPFAM" id="SSF81653">
    <property type="entry name" value="Calcium ATPase, transduction domain A"/>
    <property type="match status" value="1"/>
</dbReference>
<dbReference type="Pfam" id="PF00122">
    <property type="entry name" value="E1-E2_ATPase"/>
    <property type="match status" value="1"/>
</dbReference>
<dbReference type="CDD" id="cd00371">
    <property type="entry name" value="HMA"/>
    <property type="match status" value="1"/>
</dbReference>
<dbReference type="InterPro" id="IPR017969">
    <property type="entry name" value="Heavy-metal-associated_CS"/>
</dbReference>
<dbReference type="InterPro" id="IPR027256">
    <property type="entry name" value="P-typ_ATPase_IB"/>
</dbReference>
<dbReference type="InterPro" id="IPR001757">
    <property type="entry name" value="P_typ_ATPase"/>
</dbReference>
<feature type="transmembrane region" description="Helical" evidence="11">
    <location>
        <begin position="146"/>
        <end position="165"/>
    </location>
</feature>
<evidence type="ECO:0000256" key="9">
    <source>
        <dbReference type="ARBA" id="ARBA00022989"/>
    </source>
</evidence>
<dbReference type="Pfam" id="PF00403">
    <property type="entry name" value="HMA"/>
    <property type="match status" value="1"/>
</dbReference>
<keyword evidence="10 11" id="KW-0472">Membrane</keyword>
<feature type="transmembrane region" description="Helical" evidence="11">
    <location>
        <begin position="651"/>
        <end position="670"/>
    </location>
</feature>
<feature type="domain" description="HMA" evidence="13">
    <location>
        <begin position="10"/>
        <end position="68"/>
    </location>
</feature>
<feature type="transmembrane region" description="Helical" evidence="11">
    <location>
        <begin position="112"/>
        <end position="134"/>
    </location>
</feature>
<dbReference type="PRINTS" id="PR00119">
    <property type="entry name" value="CATATPASE"/>
</dbReference>
<dbReference type="InterPro" id="IPR036412">
    <property type="entry name" value="HAD-like_sf"/>
</dbReference>
<dbReference type="Gene3D" id="3.40.1110.10">
    <property type="entry name" value="Calcium-transporting ATPase, cytoplasmic domain N"/>
    <property type="match status" value="1"/>
</dbReference>
<evidence type="ECO:0000256" key="6">
    <source>
        <dbReference type="ARBA" id="ARBA00022741"/>
    </source>
</evidence>
<dbReference type="GO" id="GO:0055070">
    <property type="term" value="P:copper ion homeostasis"/>
    <property type="evidence" value="ECO:0007669"/>
    <property type="project" value="TreeGrafter"/>
</dbReference>
<evidence type="ECO:0000256" key="2">
    <source>
        <dbReference type="ARBA" id="ARBA00006024"/>
    </source>
</evidence>
<feature type="domain" description="P-type ATPase A" evidence="12">
    <location>
        <begin position="213"/>
        <end position="308"/>
    </location>
</feature>
<dbReference type="NCBIfam" id="TIGR01525">
    <property type="entry name" value="ATPase-IB_hvy"/>
    <property type="match status" value="1"/>
</dbReference>
<feature type="transmembrane region" description="Helical" evidence="11">
    <location>
        <begin position="324"/>
        <end position="347"/>
    </location>
</feature>
<dbReference type="InterPro" id="IPR018303">
    <property type="entry name" value="ATPase_P-typ_P_site"/>
</dbReference>
<keyword evidence="6 11" id="KW-0547">Nucleotide-binding</keyword>
<dbReference type="InterPro" id="IPR023299">
    <property type="entry name" value="ATPase_P-typ_cyto_dom_N"/>
</dbReference>
<dbReference type="InterPro" id="IPR023214">
    <property type="entry name" value="HAD_sf"/>
</dbReference>
<dbReference type="InterPro" id="IPR036163">
    <property type="entry name" value="HMA_dom_sf"/>
</dbReference>
<keyword evidence="4 11" id="KW-0812">Transmembrane</keyword>
<dbReference type="GO" id="GO:0005507">
    <property type="term" value="F:copper ion binding"/>
    <property type="evidence" value="ECO:0007669"/>
    <property type="project" value="TreeGrafter"/>
</dbReference>
<dbReference type="RefSeq" id="WP_112376493.1">
    <property type="nucleotide sequence ID" value="NZ_CP069793.1"/>
</dbReference>
<dbReference type="SUPFAM" id="SSF81665">
    <property type="entry name" value="Calcium ATPase, transmembrane domain M"/>
    <property type="match status" value="1"/>
</dbReference>
<keyword evidence="5 11" id="KW-0479">Metal-binding</keyword>
<dbReference type="PANTHER" id="PTHR43520:SF8">
    <property type="entry name" value="P-TYPE CU(+) TRANSPORTER"/>
    <property type="match status" value="1"/>
</dbReference>
<evidence type="ECO:0000313" key="15">
    <source>
        <dbReference type="Proteomes" id="UP000251241"/>
    </source>
</evidence>
<dbReference type="PANTHER" id="PTHR43520">
    <property type="entry name" value="ATP7, ISOFORM B"/>
    <property type="match status" value="1"/>
</dbReference>
<dbReference type="Gene3D" id="2.70.150.10">
    <property type="entry name" value="Calcium-transporting ATPase, cytoplasmic transduction domain A"/>
    <property type="match status" value="1"/>
</dbReference>
<comment type="subcellular location">
    <subcellularLocation>
        <location evidence="1">Cell membrane</location>
        <topology evidence="1">Multi-pass membrane protein</topology>
    </subcellularLocation>
</comment>
<sequence>MKESNVQTELNVSGMHCANCAISIHKYLENNGAKDIYVDFASDEVKFSEIPLEQIPVLVKGIESLGYKVMEGKDKKPSFWKSIELKFLCCLIFTIPLWSHMFTNLPILHDPFIQLALCAPVYIIGFSYFGISAFRSIWNKMPNMDVLIFIGSTAAFAYSLIGTYYNLGHDYQFYETCATIITLVFLGNVLEKRAVTKTTSAIKELVKYQDIPAIKIENDQEVELLAREIKSGDILKVNSGNLIPVDGDILEGQAWVDESMLTGESLPIEKLKYDAVIGGTLLTEGNIRIVATKVGSKSVLYQIIQLIKDAQSKKPPIQKFGDKVAAYFVPIVVTISFFTFFVTYFIAQFPLQQSLMNAIATLVVSCPCAMGLATPTAVMVGLGRAAKSGILIKGGSTIEEMSDLKQMVFDKTGTLTTGDFNIKAIQTFGIEQSQVESIIAQLESYSSHPIAKSIRKQLQEIKSYRIIFKEVNEIKGKGIFATDTNGNNYSICNAKLGEKDYSNRYDLTLTINAVVIAGIVLEDQIKPYAKELIQYLKDKGIRPILLSGDRQSKCERTAQKLGIADVYWDKSPEEKLAILFKLKKNGPTAMVGDGINDAPALAAADVGISLGDSTHIAIQSAKVVLLNNELKSIEKLLEIGHHTLLTIKQNLFWAFAYNIVAIPLAAVGFFGPMLAALSMAFSDLIVIGNSIRLRFKKIK</sequence>
<comment type="similarity">
    <text evidence="2 11">Belongs to the cation transport ATPase (P-type) (TC 3.A.3) family. Type IB subfamily.</text>
</comment>
<dbReference type="PROSITE" id="PS01047">
    <property type="entry name" value="HMA_1"/>
    <property type="match status" value="1"/>
</dbReference>
<dbReference type="PRINTS" id="PR00943">
    <property type="entry name" value="CUATPASE"/>
</dbReference>
<dbReference type="Proteomes" id="UP000251241">
    <property type="component" value="Unassembled WGS sequence"/>
</dbReference>
<dbReference type="AlphaFoldDB" id="A0A2X2K518"/>
<dbReference type="InterPro" id="IPR008250">
    <property type="entry name" value="ATPase_P-typ_transduc_dom_A_sf"/>
</dbReference>
<dbReference type="GO" id="GO:0016887">
    <property type="term" value="F:ATP hydrolysis activity"/>
    <property type="evidence" value="ECO:0007669"/>
    <property type="project" value="InterPro"/>
</dbReference>
<keyword evidence="9 11" id="KW-1133">Transmembrane helix</keyword>
<evidence type="ECO:0000256" key="5">
    <source>
        <dbReference type="ARBA" id="ARBA00022723"/>
    </source>
</evidence>
<evidence type="ECO:0000259" key="12">
    <source>
        <dbReference type="Pfam" id="PF00122"/>
    </source>
</evidence>
<gene>
    <name evidence="14" type="primary">copA_4</name>
    <name evidence="14" type="ORF">NCTC11343_05835</name>
</gene>
<evidence type="ECO:0000256" key="8">
    <source>
        <dbReference type="ARBA" id="ARBA00022967"/>
    </source>
</evidence>
<dbReference type="SUPFAM" id="SSF55008">
    <property type="entry name" value="HMA, heavy metal-associated domain"/>
    <property type="match status" value="1"/>
</dbReference>
<dbReference type="NCBIfam" id="TIGR01494">
    <property type="entry name" value="ATPase_P-type"/>
    <property type="match status" value="1"/>
</dbReference>
<evidence type="ECO:0000259" key="13">
    <source>
        <dbReference type="Pfam" id="PF00403"/>
    </source>
</evidence>
<dbReference type="FunFam" id="2.70.150.10:FF:000020">
    <property type="entry name" value="Copper-exporting P-type ATPase A"/>
    <property type="match status" value="1"/>
</dbReference>
<keyword evidence="14" id="KW-0378">Hydrolase</keyword>
<evidence type="ECO:0000256" key="3">
    <source>
        <dbReference type="ARBA" id="ARBA00022475"/>
    </source>
</evidence>
<dbReference type="InterPro" id="IPR006121">
    <property type="entry name" value="HMA_dom"/>
</dbReference>
<organism evidence="14 15">
    <name type="scientific">Sphingobacterium multivorum</name>
    <dbReference type="NCBI Taxonomy" id="28454"/>
    <lineage>
        <taxon>Bacteria</taxon>
        <taxon>Pseudomonadati</taxon>
        <taxon>Bacteroidota</taxon>
        <taxon>Sphingobacteriia</taxon>
        <taxon>Sphingobacteriales</taxon>
        <taxon>Sphingobacteriaceae</taxon>
        <taxon>Sphingobacterium</taxon>
    </lineage>
</organism>
<evidence type="ECO:0000256" key="7">
    <source>
        <dbReference type="ARBA" id="ARBA00022840"/>
    </source>
</evidence>
<dbReference type="GO" id="GO:0005886">
    <property type="term" value="C:plasma membrane"/>
    <property type="evidence" value="ECO:0007669"/>
    <property type="project" value="UniProtKB-SubCell"/>
</dbReference>